<name>A0AAU6WLD8_9FLAO</name>
<feature type="signal peptide" evidence="1">
    <location>
        <begin position="1"/>
        <end position="23"/>
    </location>
</feature>
<proteinExistence type="predicted"/>
<dbReference type="Proteomes" id="UP001463665">
    <property type="component" value="Chromosome"/>
</dbReference>
<evidence type="ECO:0000256" key="1">
    <source>
        <dbReference type="SAM" id="SignalP"/>
    </source>
</evidence>
<accession>A0AAU6WLD8</accession>
<reference evidence="2 3" key="1">
    <citation type="submission" date="2024-04" db="EMBL/GenBank/DDBJ databases">
        <title>Genome sequencing and assembly of rice foliar adapted Chryseobacterium endophyticum OsEnb-ALM-A6.</title>
        <authorList>
            <person name="Kumar S."/>
            <person name="Javed M."/>
            <person name="Chouhan V."/>
            <person name="Charishma K."/>
            <person name="Patel A."/>
            <person name="Kumar M."/>
            <person name="Sahu K.P."/>
            <person name="Kumar A."/>
        </authorList>
    </citation>
    <scope>NUCLEOTIDE SEQUENCE [LARGE SCALE GENOMIC DNA]</scope>
    <source>
        <strain evidence="2 3">OsEnb-ALM-A6</strain>
    </source>
</reference>
<dbReference type="AlphaFoldDB" id="A0AAU6WLD8"/>
<dbReference type="EMBL" id="CP154834">
    <property type="protein sequence ID" value="XAO72860.1"/>
    <property type="molecule type" value="Genomic_DNA"/>
</dbReference>
<organism evidence="2 3">
    <name type="scientific">Chryseobacterium endophyticum</name>
    <dbReference type="NCBI Taxonomy" id="1854762"/>
    <lineage>
        <taxon>Bacteria</taxon>
        <taxon>Pseudomonadati</taxon>
        <taxon>Bacteroidota</taxon>
        <taxon>Flavobacteriia</taxon>
        <taxon>Flavobacteriales</taxon>
        <taxon>Weeksellaceae</taxon>
        <taxon>Chryseobacterium group</taxon>
        <taxon>Chryseobacterium</taxon>
    </lineage>
</organism>
<protein>
    <submittedName>
        <fullName evidence="2">Uncharacterized protein</fullName>
    </submittedName>
</protein>
<keyword evidence="1" id="KW-0732">Signal</keyword>
<feature type="chain" id="PRO_5043705722" evidence="1">
    <location>
        <begin position="24"/>
        <end position="88"/>
    </location>
</feature>
<evidence type="ECO:0000313" key="2">
    <source>
        <dbReference type="EMBL" id="XAO72860.1"/>
    </source>
</evidence>
<dbReference type="RefSeq" id="WP_345765577.1">
    <property type="nucleotide sequence ID" value="NZ_CP154834.1"/>
</dbReference>
<evidence type="ECO:0000313" key="3">
    <source>
        <dbReference type="Proteomes" id="UP001463665"/>
    </source>
</evidence>
<keyword evidence="3" id="KW-1185">Reference proteome</keyword>
<gene>
    <name evidence="2" type="ORF">AAFP95_13440</name>
</gene>
<sequence length="88" mass="9924">MQILSLKTATSAAAICFSTVVFAQQNYSVSGTLKDKKNGELLIGVTVKVAEDLIFPLYQTIMVFIPYHYRKEHTILLFPIRALKIFSK</sequence>